<reference evidence="1" key="3">
    <citation type="submission" date="2019-06" db="EMBL/GenBank/DDBJ databases">
        <authorList>
            <person name="Poynton C."/>
            <person name="Hasenbein S."/>
            <person name="Benoit J.B."/>
            <person name="Sepulveda M.S."/>
            <person name="Poelchau M.F."/>
            <person name="Murali S.C."/>
            <person name="Chen S."/>
            <person name="Glastad K.M."/>
            <person name="Werren J.H."/>
            <person name="Vineis J.H."/>
            <person name="Bowen J.L."/>
            <person name="Friedrich M."/>
            <person name="Jones J."/>
            <person name="Robertson H.M."/>
            <person name="Feyereisen R."/>
            <person name="Mechler-Hickson A."/>
            <person name="Mathers N."/>
            <person name="Lee C.E."/>
            <person name="Colbourne J.K."/>
            <person name="Biales A."/>
            <person name="Johnston J.S."/>
            <person name="Wellborn G.A."/>
            <person name="Rosendale A.J."/>
            <person name="Cridge A.G."/>
            <person name="Munoz-Torres M.C."/>
            <person name="Bain P.A."/>
            <person name="Manny A.R."/>
            <person name="Major K.M."/>
            <person name="Lambert F.N."/>
            <person name="Vulpe C.D."/>
            <person name="Tuck P."/>
            <person name="Blalock B.J."/>
            <person name="Lin Y.-Y."/>
            <person name="Smith M.E."/>
            <person name="Ochoa-Acuna H."/>
            <person name="Chen M.-J.M."/>
            <person name="Childers C.P."/>
            <person name="Qu J."/>
            <person name="Dugan S."/>
            <person name="Lee S.L."/>
            <person name="Chao H."/>
            <person name="Dinh H."/>
            <person name="Han Y."/>
            <person name="Doddapaneni H."/>
            <person name="Worley K.C."/>
            <person name="Muzny D.M."/>
            <person name="Gibbs R.A."/>
            <person name="Richards S."/>
        </authorList>
    </citation>
    <scope>NUCLEOTIDE SEQUENCE</scope>
    <source>
        <strain evidence="1">HAZT.00-mixed</strain>
        <tissue evidence="1">Whole organism</tissue>
    </source>
</reference>
<reference evidence="1" key="1">
    <citation type="submission" date="2014-08" db="EMBL/GenBank/DDBJ databases">
        <authorList>
            <person name="Murali S."/>
            <person name="Richards S."/>
            <person name="Bandaranaike D."/>
            <person name="Bellair M."/>
            <person name="Blankenburg K."/>
            <person name="Chao H."/>
            <person name="Dinh H."/>
            <person name="Doddapaneni H."/>
            <person name="Dugan-Rocha S."/>
            <person name="Elkadiri S."/>
            <person name="Gnanaolivu R."/>
            <person name="Hughes D."/>
            <person name="Lee S."/>
            <person name="Li M."/>
            <person name="Ming W."/>
            <person name="Munidasa M."/>
            <person name="Muniz J."/>
            <person name="Nguyen L."/>
            <person name="Osuji N."/>
            <person name="Pu L.-L."/>
            <person name="Puazo M."/>
            <person name="Skinner E."/>
            <person name="Qu C."/>
            <person name="Quiroz J."/>
            <person name="Raj R."/>
            <person name="Weissenberger G."/>
            <person name="Xin Y."/>
            <person name="Zou X."/>
            <person name="Han Y."/>
            <person name="Worley K."/>
            <person name="Muzny D."/>
            <person name="Gibbs R."/>
        </authorList>
    </citation>
    <scope>NUCLEOTIDE SEQUENCE</scope>
    <source>
        <strain evidence="1">HAZT.00-mixed</strain>
        <tissue evidence="1">Whole organism</tissue>
    </source>
</reference>
<dbReference type="OrthoDB" id="64893at2759"/>
<name>A0A6A0H673_HYAAZ</name>
<comment type="caution">
    <text evidence="1">The sequence shown here is derived from an EMBL/GenBank/DDBJ whole genome shotgun (WGS) entry which is preliminary data.</text>
</comment>
<organism evidence="1">
    <name type="scientific">Hyalella azteca</name>
    <name type="common">Amphipod</name>
    <dbReference type="NCBI Taxonomy" id="294128"/>
    <lineage>
        <taxon>Eukaryota</taxon>
        <taxon>Metazoa</taxon>
        <taxon>Ecdysozoa</taxon>
        <taxon>Arthropoda</taxon>
        <taxon>Crustacea</taxon>
        <taxon>Multicrustacea</taxon>
        <taxon>Malacostraca</taxon>
        <taxon>Eumalacostraca</taxon>
        <taxon>Peracarida</taxon>
        <taxon>Amphipoda</taxon>
        <taxon>Senticaudata</taxon>
        <taxon>Talitrida</taxon>
        <taxon>Talitroidea</taxon>
        <taxon>Hyalellidae</taxon>
        <taxon>Hyalella</taxon>
    </lineage>
</organism>
<gene>
    <name evidence="1" type="ORF">HAZT_HAZT003907</name>
</gene>
<dbReference type="AlphaFoldDB" id="A0A6A0H673"/>
<sequence>MRTLSLAVFLKQHDVNGGRCGVCGDSWELQPRPHEVGGLYATGIIVRNYSTGQVIEVRLQELQHGP</sequence>
<proteinExistence type="predicted"/>
<dbReference type="Proteomes" id="UP000711488">
    <property type="component" value="Unassembled WGS sequence"/>
</dbReference>
<feature type="non-terminal residue" evidence="1">
    <location>
        <position position="66"/>
    </location>
</feature>
<protein>
    <submittedName>
        <fullName evidence="1">Uncharacterized protein</fullName>
    </submittedName>
</protein>
<dbReference type="EMBL" id="JQDR03005779">
    <property type="protein sequence ID" value="KAA0201215.1"/>
    <property type="molecule type" value="Genomic_DNA"/>
</dbReference>
<accession>A0A6A0H673</accession>
<reference evidence="1" key="2">
    <citation type="journal article" date="2018" name="Environ. Sci. Technol.">
        <title>The Toxicogenome of Hyalella azteca: A Model for Sediment Ecotoxicology and Evolutionary Toxicology.</title>
        <authorList>
            <person name="Poynton H.C."/>
            <person name="Hasenbein S."/>
            <person name="Benoit J.B."/>
            <person name="Sepulveda M.S."/>
            <person name="Poelchau M.F."/>
            <person name="Hughes D.S.T."/>
            <person name="Murali S.C."/>
            <person name="Chen S."/>
            <person name="Glastad K.M."/>
            <person name="Goodisman M.A.D."/>
            <person name="Werren J.H."/>
            <person name="Vineis J.H."/>
            <person name="Bowen J.L."/>
            <person name="Friedrich M."/>
            <person name="Jones J."/>
            <person name="Robertson H.M."/>
            <person name="Feyereisen R."/>
            <person name="Mechler-Hickson A."/>
            <person name="Mathers N."/>
            <person name="Lee C.E."/>
            <person name="Colbourne J.K."/>
            <person name="Biales A."/>
            <person name="Johnston J.S."/>
            <person name="Wellborn G.A."/>
            <person name="Rosendale A.J."/>
            <person name="Cridge A.G."/>
            <person name="Munoz-Torres M.C."/>
            <person name="Bain P.A."/>
            <person name="Manny A.R."/>
            <person name="Major K.M."/>
            <person name="Lambert F.N."/>
            <person name="Vulpe C.D."/>
            <person name="Tuck P."/>
            <person name="Blalock B.J."/>
            <person name="Lin Y.Y."/>
            <person name="Smith M.E."/>
            <person name="Ochoa-Acuna H."/>
            <person name="Chen M.M."/>
            <person name="Childers C.P."/>
            <person name="Qu J."/>
            <person name="Dugan S."/>
            <person name="Lee S.L."/>
            <person name="Chao H."/>
            <person name="Dinh H."/>
            <person name="Han Y."/>
            <person name="Doddapaneni H."/>
            <person name="Worley K.C."/>
            <person name="Muzny D.M."/>
            <person name="Gibbs R.A."/>
            <person name="Richards S."/>
        </authorList>
    </citation>
    <scope>NUCLEOTIDE SEQUENCE</scope>
    <source>
        <strain evidence="1">HAZT.00-mixed</strain>
        <tissue evidence="1">Whole organism</tissue>
    </source>
</reference>
<evidence type="ECO:0000313" key="1">
    <source>
        <dbReference type="EMBL" id="KAA0201215.1"/>
    </source>
</evidence>